<keyword evidence="6" id="KW-0408">Iron</keyword>
<evidence type="ECO:0000256" key="2">
    <source>
        <dbReference type="ARBA" id="ARBA00022485"/>
    </source>
</evidence>
<feature type="region of interest" description="Disordered" evidence="8">
    <location>
        <begin position="342"/>
        <end position="363"/>
    </location>
</feature>
<evidence type="ECO:0000256" key="3">
    <source>
        <dbReference type="ARBA" id="ARBA00022515"/>
    </source>
</evidence>
<evidence type="ECO:0000313" key="10">
    <source>
        <dbReference type="EMBL" id="QQR92585.1"/>
    </source>
</evidence>
<dbReference type="GO" id="GO:0006270">
    <property type="term" value="P:DNA replication initiation"/>
    <property type="evidence" value="ECO:0007669"/>
    <property type="project" value="TreeGrafter"/>
</dbReference>
<evidence type="ECO:0000256" key="7">
    <source>
        <dbReference type="ARBA" id="ARBA00023014"/>
    </source>
</evidence>
<reference evidence="10" key="1">
    <citation type="submission" date="2020-11" db="EMBL/GenBank/DDBJ databases">
        <title>Connecting structure to function with the recovery of over 1000 high-quality activated sludge metagenome-assembled genomes encoding full-length rRNA genes using long-read sequencing.</title>
        <authorList>
            <person name="Singleton C.M."/>
            <person name="Petriglieri F."/>
            <person name="Kristensen J.M."/>
            <person name="Kirkegaard R.H."/>
            <person name="Michaelsen T.Y."/>
            <person name="Andersen M.H."/>
            <person name="Karst S.M."/>
            <person name="Dueholm M.S."/>
            <person name="Nielsen P.H."/>
            <person name="Albertsen M."/>
        </authorList>
    </citation>
    <scope>NUCLEOTIDE SEQUENCE</scope>
    <source>
        <strain evidence="10">Fred_18-Q3-R57-64_BAT3C.431</strain>
    </source>
</reference>
<feature type="compositionally biased region" description="Basic and acidic residues" evidence="8">
    <location>
        <begin position="349"/>
        <end position="363"/>
    </location>
</feature>
<evidence type="ECO:0000256" key="4">
    <source>
        <dbReference type="ARBA" id="ARBA00022705"/>
    </source>
</evidence>
<gene>
    <name evidence="10" type="ORF">IPJ89_05570</name>
</gene>
<dbReference type="GO" id="GO:1990077">
    <property type="term" value="C:primosome complex"/>
    <property type="evidence" value="ECO:0007669"/>
    <property type="project" value="UniProtKB-KW"/>
</dbReference>
<organism evidence="10">
    <name type="scientific">Candidatus Iainarchaeum sp</name>
    <dbReference type="NCBI Taxonomy" id="3101447"/>
    <lineage>
        <taxon>Archaea</taxon>
        <taxon>Candidatus Iainarchaeota</taxon>
        <taxon>Candidatus Iainarchaeia</taxon>
        <taxon>Candidatus Iainarchaeales</taxon>
        <taxon>Candidatus Iainarchaeaceae</taxon>
        <taxon>Candidatus Iainarchaeum</taxon>
    </lineage>
</organism>
<evidence type="ECO:0000256" key="6">
    <source>
        <dbReference type="ARBA" id="ARBA00023004"/>
    </source>
</evidence>
<evidence type="ECO:0000256" key="8">
    <source>
        <dbReference type="SAM" id="MobiDB-lite"/>
    </source>
</evidence>
<dbReference type="AlphaFoldDB" id="A0A7T9I1N1"/>
<dbReference type="EMBL" id="CP064981">
    <property type="protein sequence ID" value="QQR92585.1"/>
    <property type="molecule type" value="Genomic_DNA"/>
</dbReference>
<dbReference type="InterPro" id="IPR007238">
    <property type="entry name" value="DNA_primase_lsu_euk/arc"/>
</dbReference>
<dbReference type="GO" id="GO:0051539">
    <property type="term" value="F:4 iron, 4 sulfur cluster binding"/>
    <property type="evidence" value="ECO:0007669"/>
    <property type="project" value="UniProtKB-KW"/>
</dbReference>
<dbReference type="SUPFAM" id="SSF140914">
    <property type="entry name" value="PriB N-terminal domain-like"/>
    <property type="match status" value="1"/>
</dbReference>
<dbReference type="InterPro" id="IPR058560">
    <property type="entry name" value="DNA_primase_C"/>
</dbReference>
<sequence>MAVVPIAQLQYARRYPFSQQGKNTIKQLAPNMEQLSEGVFQRASELVVAALTLSGKQQQAFISNHLKQRELSYEEFLVQDVIAFPIAKILLSFQRQTQGNERFAGLMGDLTFEYLVNEKEKLTNFLDLAQGLKLRVDLRQEDHIQKIAIPLTQYISFPLRDAQLHLVNQRVERGFIILDINAACRWLAEVAHAQILASLPVDTKGLPPLFEEKASLLQQQLRDIQATQAKAAVMGIVNLQAFPPCMDKLYSELHAGVNLPHMARFDLATFLVNIEMPQPDIIALFAKAPNYDERTTRYHVDNISGKTSGKKYSAPSCAKVREHGLCISRTCNVMHPLQFYTRETNPSTREQKTEEKDAPGAKE</sequence>
<dbReference type="Pfam" id="PF04104">
    <property type="entry name" value="DNA_primase_lrg"/>
    <property type="match status" value="1"/>
</dbReference>
<evidence type="ECO:0000259" key="9">
    <source>
        <dbReference type="Pfam" id="PF04104"/>
    </source>
</evidence>
<keyword evidence="4" id="KW-0235">DNA replication</keyword>
<name>A0A7T9I1N1_9ARCH</name>
<dbReference type="PANTHER" id="PTHR10537:SF3">
    <property type="entry name" value="DNA PRIMASE LARGE SUBUNIT"/>
    <property type="match status" value="1"/>
</dbReference>
<keyword evidence="5" id="KW-0479">Metal-binding</keyword>
<dbReference type="GO" id="GO:0006269">
    <property type="term" value="P:DNA replication, synthesis of primer"/>
    <property type="evidence" value="ECO:0007669"/>
    <property type="project" value="UniProtKB-KW"/>
</dbReference>
<evidence type="ECO:0000256" key="5">
    <source>
        <dbReference type="ARBA" id="ARBA00022723"/>
    </source>
</evidence>
<keyword evidence="7" id="KW-0411">Iron-sulfur</keyword>
<protein>
    <recommendedName>
        <fullName evidence="9">DNA primase large subunit C-terminal domain-containing protein</fullName>
    </recommendedName>
</protein>
<dbReference type="GO" id="GO:0046872">
    <property type="term" value="F:metal ion binding"/>
    <property type="evidence" value="ECO:0007669"/>
    <property type="project" value="UniProtKB-KW"/>
</dbReference>
<keyword evidence="2" id="KW-0004">4Fe-4S</keyword>
<evidence type="ECO:0000256" key="1">
    <source>
        <dbReference type="ARBA" id="ARBA00001966"/>
    </source>
</evidence>
<dbReference type="PANTHER" id="PTHR10537">
    <property type="entry name" value="DNA PRIMASE LARGE SUBUNIT"/>
    <property type="match status" value="1"/>
</dbReference>
<dbReference type="Proteomes" id="UP000596004">
    <property type="component" value="Chromosome"/>
</dbReference>
<comment type="cofactor">
    <cofactor evidence="1">
        <name>[4Fe-4S] cluster</name>
        <dbReference type="ChEBI" id="CHEBI:49883"/>
    </cofactor>
</comment>
<accession>A0A7T9I1N1</accession>
<feature type="domain" description="DNA primase large subunit C-terminal" evidence="9">
    <location>
        <begin position="238"/>
        <end position="332"/>
    </location>
</feature>
<keyword evidence="3" id="KW-0639">Primosome</keyword>
<proteinExistence type="predicted"/>